<dbReference type="InterPro" id="IPR000551">
    <property type="entry name" value="MerR-type_HTH_dom"/>
</dbReference>
<name>A0A382MIG8_9ZZZZ</name>
<organism evidence="2">
    <name type="scientific">marine metagenome</name>
    <dbReference type="NCBI Taxonomy" id="408172"/>
    <lineage>
        <taxon>unclassified sequences</taxon>
        <taxon>metagenomes</taxon>
        <taxon>ecological metagenomes</taxon>
    </lineage>
</organism>
<sequence length="60" mass="7199">MSEKKYKSISEVSKILNLKKHVIRYWDSKFDGLSVRLNSNKQRFFNNDNIIKLREIKNAL</sequence>
<dbReference type="AlphaFoldDB" id="A0A382MIG8"/>
<dbReference type="SUPFAM" id="SSF46955">
    <property type="entry name" value="Putative DNA-binding domain"/>
    <property type="match status" value="1"/>
</dbReference>
<reference evidence="2" key="1">
    <citation type="submission" date="2018-05" db="EMBL/GenBank/DDBJ databases">
        <authorList>
            <person name="Lanie J.A."/>
            <person name="Ng W.-L."/>
            <person name="Kazmierczak K.M."/>
            <person name="Andrzejewski T.M."/>
            <person name="Davidsen T.M."/>
            <person name="Wayne K.J."/>
            <person name="Tettelin H."/>
            <person name="Glass J.I."/>
            <person name="Rusch D."/>
            <person name="Podicherti R."/>
            <person name="Tsui H.-C.T."/>
            <person name="Winkler M.E."/>
        </authorList>
    </citation>
    <scope>NUCLEOTIDE SEQUENCE</scope>
</reference>
<dbReference type="PROSITE" id="PS50937">
    <property type="entry name" value="HTH_MERR_2"/>
    <property type="match status" value="1"/>
</dbReference>
<protein>
    <recommendedName>
        <fullName evidence="1">HTH merR-type domain-containing protein</fullName>
    </recommendedName>
</protein>
<feature type="non-terminal residue" evidence="2">
    <location>
        <position position="60"/>
    </location>
</feature>
<dbReference type="Gene3D" id="1.10.1660.10">
    <property type="match status" value="1"/>
</dbReference>
<dbReference type="GO" id="GO:0003677">
    <property type="term" value="F:DNA binding"/>
    <property type="evidence" value="ECO:0007669"/>
    <property type="project" value="InterPro"/>
</dbReference>
<accession>A0A382MIG8</accession>
<dbReference type="EMBL" id="UINC01093966">
    <property type="protein sequence ID" value="SVC48803.1"/>
    <property type="molecule type" value="Genomic_DNA"/>
</dbReference>
<proteinExistence type="predicted"/>
<dbReference type="InterPro" id="IPR009061">
    <property type="entry name" value="DNA-bd_dom_put_sf"/>
</dbReference>
<gene>
    <name evidence="2" type="ORF">METZ01_LOCUS301657</name>
</gene>
<feature type="domain" description="HTH merR-type" evidence="1">
    <location>
        <begin position="8"/>
        <end position="60"/>
    </location>
</feature>
<evidence type="ECO:0000259" key="1">
    <source>
        <dbReference type="PROSITE" id="PS50937"/>
    </source>
</evidence>
<evidence type="ECO:0000313" key="2">
    <source>
        <dbReference type="EMBL" id="SVC48803.1"/>
    </source>
</evidence>
<dbReference type="Pfam" id="PF13411">
    <property type="entry name" value="MerR_1"/>
    <property type="match status" value="1"/>
</dbReference>
<dbReference type="GO" id="GO:0006355">
    <property type="term" value="P:regulation of DNA-templated transcription"/>
    <property type="evidence" value="ECO:0007669"/>
    <property type="project" value="InterPro"/>
</dbReference>